<keyword evidence="3" id="KW-1185">Reference proteome</keyword>
<dbReference type="WBParaSite" id="ACAC_0000759901-mRNA-1">
    <property type="protein sequence ID" value="ACAC_0000759901-mRNA-1"/>
    <property type="gene ID" value="ACAC_0000759901"/>
</dbReference>
<evidence type="ECO:0000313" key="3">
    <source>
        <dbReference type="Proteomes" id="UP000035642"/>
    </source>
</evidence>
<keyword evidence="2" id="KW-0732">Signal</keyword>
<accession>A0A0K0DB44</accession>
<organism evidence="3 4">
    <name type="scientific">Angiostrongylus cantonensis</name>
    <name type="common">Rat lungworm</name>
    <dbReference type="NCBI Taxonomy" id="6313"/>
    <lineage>
        <taxon>Eukaryota</taxon>
        <taxon>Metazoa</taxon>
        <taxon>Ecdysozoa</taxon>
        <taxon>Nematoda</taxon>
        <taxon>Chromadorea</taxon>
        <taxon>Rhabditida</taxon>
        <taxon>Rhabditina</taxon>
        <taxon>Rhabditomorpha</taxon>
        <taxon>Strongyloidea</taxon>
        <taxon>Metastrongylidae</taxon>
        <taxon>Angiostrongylus</taxon>
    </lineage>
</organism>
<dbReference type="Proteomes" id="UP000035642">
    <property type="component" value="Unassembled WGS sequence"/>
</dbReference>
<feature type="region of interest" description="Disordered" evidence="1">
    <location>
        <begin position="112"/>
        <end position="149"/>
    </location>
</feature>
<name>A0A0K0DB44_ANGCA</name>
<evidence type="ECO:0000313" key="4">
    <source>
        <dbReference type="WBParaSite" id="ACAC_0000759901-mRNA-1"/>
    </source>
</evidence>
<sequence length="238" mass="25309">MMSFILLALIGFARADGYGVPSPAQSVAPAPAPYGAPYSSNAAALQQQQPVQYQPYTNLINQPVPIGIQHGLTSYPPTIYGMYSTQPQQLSQGPYQMYGQQPIPSSLYMNYPQGMVPRPQPQQHPQHVQQAQQQQQQQQAGMTSVPSQAGMAGLPSGAMAYLASSYLPSTSLSSAAPTGYAAHPTITGPTMEREPTVAVAAMSAFTGLTSSTVDPWASLSGMTTKKTDNRKKKNSEGI</sequence>
<protein>
    <submittedName>
        <fullName evidence="4">Secreted protein</fullName>
    </submittedName>
</protein>
<feature type="signal peptide" evidence="2">
    <location>
        <begin position="1"/>
        <end position="15"/>
    </location>
</feature>
<feature type="compositionally biased region" description="Low complexity" evidence="1">
    <location>
        <begin position="121"/>
        <end position="140"/>
    </location>
</feature>
<reference evidence="4" key="2">
    <citation type="submission" date="2017-02" db="UniProtKB">
        <authorList>
            <consortium name="WormBaseParasite"/>
        </authorList>
    </citation>
    <scope>IDENTIFICATION</scope>
</reference>
<dbReference type="AlphaFoldDB" id="A0A0K0DB44"/>
<feature type="region of interest" description="Disordered" evidence="1">
    <location>
        <begin position="213"/>
        <end position="238"/>
    </location>
</feature>
<evidence type="ECO:0000256" key="1">
    <source>
        <dbReference type="SAM" id="MobiDB-lite"/>
    </source>
</evidence>
<feature type="chain" id="PRO_5012339295" evidence="2">
    <location>
        <begin position="16"/>
        <end position="238"/>
    </location>
</feature>
<proteinExistence type="predicted"/>
<reference evidence="3" key="1">
    <citation type="submission" date="2012-09" db="EMBL/GenBank/DDBJ databases">
        <authorList>
            <person name="Martin A.A."/>
        </authorList>
    </citation>
    <scope>NUCLEOTIDE SEQUENCE</scope>
</reference>
<feature type="compositionally biased region" description="Basic residues" evidence="1">
    <location>
        <begin position="228"/>
        <end position="238"/>
    </location>
</feature>
<evidence type="ECO:0000256" key="2">
    <source>
        <dbReference type="SAM" id="SignalP"/>
    </source>
</evidence>